<dbReference type="SUPFAM" id="SSF52777">
    <property type="entry name" value="CoA-dependent acyltransferases"/>
    <property type="match status" value="3"/>
</dbReference>
<sequence length="2144" mass="231393">GAPGLTLPGVRSEPLPPVTESAKYELTFTAFPHDGGRRVVAEYRTDLFRPDTVERMLRQYATVLDRMCADEQHTGALDVLPDDEHATLARWGTGPALDIPPASLPTLLAPSFTAHADRVAVADGSLVLTYAELDARANRLARRLRAEGAGPGTFVALFMERCPDLMVALLGVLRSGAAYVPMEINFPPERLRHLLEDSGAALVLTQRHLAGELPGTAARVLRLDADWPDIAREPADPLPDGPRPDDLAYVIYTSGSTGRPKGVALPHRPVVNFLLSMREEPGMTARDVVAAANTVSCDMPVLDLYLPLLCGARIETVPLADVLDGERLSERLRAAGVSYLQGTPTTWRLLQEVGWTPPAGFTACAGAEKVPADLAHWLTDAGATVWHLYGPTETTVWSTVHRVGSDDDPLPLGHPVANTDLLVLDGALRRTPIGVPGELYIGGDGLAEGYLHRPDLTRQRFVPDPRDPGRRLYRTGDLVRHTPDGTLQFLGRTDFQVKLRGFRIELGEVESLLRDHADVRDAVVTVREDTPGDPRLVGYVVPDHLCRPETLIEELDALARTRLPAHMVPGVLMVLDELPLTLNRNKVDRAKLPAPGGRQRTGRGGYVAPRDDRERAVALVWADLLDLNRVGAHDDFFALGGHSLLATRLVTALRAATGGPFTVRSVFERPTVASQAELLDDGDDGGDGVCEGRGHAPIPVLERADGPYSLLPASAQQRRVWFLDRLAPHSAGAYLMRGALRLRGRLDTAALQGAVDLLVQRHEALRTGIVTIDGAPVQRVARRGELPVRHVDLGEIPAGPREDRLRDLLAEEAERPLPLDRAPLARFTVVRLSDEEHVLAVVTHHAVSDRLSTEIMVRELAAAYAALAGGTAPELPAPPVQYGDYAAWQENRFTGTHLAEQVTHWRNRLGGVPPLDLPTDRPRPARQTYRGATRSTALPRDLADALHHVAAAEDATPFMALLTVFGALLHRLSGQLDFAVGTPDSGRAHPQLDSVLGYFANTLVLRCDTSGEPSFRTLLRRLRDTCLDAYDHAEVPFERLVEELRPERDPSRSPLFQVLFIHMPLPEPALRLPGVTAEAVDMPGGGAKFDLTLIVQPGAGDADDRLQLDYNADLFDDATADRLLHRFLTLATAAVARPDDPLTGLSVLSAQEENALDRWDTGAPAEPASRCVPQLFEAHAARTPERAAVQDGEHALSYGELNARANRLAHRLRARGAGPGSRIVLATERSRHLFTGLLGILKAGAAYVPLDPAHPAERIRGLLASCGADLLVTTADAAERVPDGAPPVVLLDADDLATEPDRDPEPLSGPDDLAYVIHTSGSTGRPKGVEITHGSLTRLLDNLTGLGWIGPDDRMAAPTTPAFDLSVPDLFLPLVTGARIEIVPPAEARDGAAFARRLRDAGATVMQATPTTWQLLLDAGWQPPARFTAVCGGERVPEELVRRLSRTGATVWHMYGPTEATVWATAHHVTGTETRLPLGRPLPGMRLRIADADGQRVPVGVPGELWISGQQLARGYHADEAQTRQRFVTRDGCRWYRTGDIVRHRGDGDLEFVGRDDTQIKLRGYRVELGEIEAVLDRLPAVAQSVVTPYEATPGDLRLVAHLVPAAPGALADDGREALRAAAGMLPSYMVPAAAVIHDRLPLTANGKVHRAALPAPCGPARPTADDAPTTPTERRLVTLFAEALGAERVGVHDDFFALGGHSLLAARLYDRIEREWPSAPGVRALFEHPTAAALARALDDPGAGAAEDGSPETDATLDDGIRPGPAGVEVWPPRDILLTGGTGFLGAFVLARLLTGTTATVHCLVRANGPTAAERRLVDHLTALELWDPAWTGRIKPVCGDLAAPLLGLTPEEFRALAARVDLILHGGAVVNYALPYRDLRVPNVHGTREILRLACAERATPVHLVSSRAVFGRARGGDTLRESELPGTPPYDDNGYSQSKWTAERLAHEAARRGLPVAVHRPGRIAGDSRTGLWQSEDVACHLMRACALTGLVPDTRLATDLIPVDKLADAIAALVLRRDALGETFHFAPADKTPLRLLADALPPAGHPSRLVPPGQWHTAVRDLADRRPGDAGLALVVQEYALLAREGADDFREPVHDCATTTRMLGASAAFPTVDAPLLTRYLRALTDPTDTDPTTTDSR</sequence>
<evidence type="ECO:0000256" key="2">
    <source>
        <dbReference type="ARBA" id="ARBA00006432"/>
    </source>
</evidence>
<feature type="domain" description="Carrier" evidence="7">
    <location>
        <begin position="608"/>
        <end position="683"/>
    </location>
</feature>
<keyword evidence="3" id="KW-0596">Phosphopantetheine</keyword>
<evidence type="ECO:0000256" key="1">
    <source>
        <dbReference type="ARBA" id="ARBA00001957"/>
    </source>
</evidence>
<dbReference type="GO" id="GO:0017000">
    <property type="term" value="P:antibiotic biosynthetic process"/>
    <property type="evidence" value="ECO:0007669"/>
    <property type="project" value="UniProtKB-ARBA"/>
</dbReference>
<dbReference type="InterPro" id="IPR042099">
    <property type="entry name" value="ANL_N_sf"/>
</dbReference>
<dbReference type="FunFam" id="2.30.38.10:FF:000001">
    <property type="entry name" value="Non-ribosomal peptide synthetase PvdI"/>
    <property type="match status" value="1"/>
</dbReference>
<dbReference type="Gene3D" id="3.30.559.10">
    <property type="entry name" value="Chloramphenicol acetyltransferase-like domain"/>
    <property type="match status" value="2"/>
</dbReference>
<evidence type="ECO:0000256" key="5">
    <source>
        <dbReference type="ARBA" id="ARBA00022598"/>
    </source>
</evidence>
<dbReference type="PANTHER" id="PTHR45527:SF1">
    <property type="entry name" value="FATTY ACID SYNTHASE"/>
    <property type="match status" value="1"/>
</dbReference>
<evidence type="ECO:0000313" key="8">
    <source>
        <dbReference type="EMBL" id="KES02919.1"/>
    </source>
</evidence>
<dbReference type="Pfam" id="PF07993">
    <property type="entry name" value="NAD_binding_4"/>
    <property type="match status" value="1"/>
</dbReference>
<feature type="domain" description="Carrier" evidence="7">
    <location>
        <begin position="1668"/>
        <end position="1743"/>
    </location>
</feature>
<dbReference type="GO" id="GO:0031177">
    <property type="term" value="F:phosphopantetheine binding"/>
    <property type="evidence" value="ECO:0007669"/>
    <property type="project" value="InterPro"/>
</dbReference>
<dbReference type="Pfam" id="PF13193">
    <property type="entry name" value="AMP-binding_C"/>
    <property type="match status" value="2"/>
</dbReference>
<dbReference type="InterPro" id="IPR010080">
    <property type="entry name" value="Thioester_reductase-like_dom"/>
</dbReference>
<dbReference type="GO" id="GO:0043041">
    <property type="term" value="P:amino acid activation for nonribosomal peptide biosynthetic process"/>
    <property type="evidence" value="ECO:0007669"/>
    <property type="project" value="TreeGrafter"/>
</dbReference>
<evidence type="ECO:0000256" key="6">
    <source>
        <dbReference type="SAM" id="MobiDB-lite"/>
    </source>
</evidence>
<dbReference type="InterPro" id="IPR020806">
    <property type="entry name" value="PKS_PP-bd"/>
</dbReference>
<dbReference type="PROSITE" id="PS00455">
    <property type="entry name" value="AMP_BINDING"/>
    <property type="match status" value="2"/>
</dbReference>
<gene>
    <name evidence="8" type="ORF">BU52_33320</name>
</gene>
<dbReference type="FunFam" id="1.10.1200.10:FF:000016">
    <property type="entry name" value="Non-ribosomal peptide synthase"/>
    <property type="match status" value="2"/>
</dbReference>
<keyword evidence="5" id="KW-0436">Ligase</keyword>
<dbReference type="GO" id="GO:0044550">
    <property type="term" value="P:secondary metabolite biosynthetic process"/>
    <property type="evidence" value="ECO:0007669"/>
    <property type="project" value="TreeGrafter"/>
</dbReference>
<dbReference type="STRING" id="55952.BU52_33320"/>
<dbReference type="Pfam" id="PF00668">
    <property type="entry name" value="Condensation"/>
    <property type="match status" value="1"/>
</dbReference>
<evidence type="ECO:0000256" key="3">
    <source>
        <dbReference type="ARBA" id="ARBA00022450"/>
    </source>
</evidence>
<dbReference type="Gene3D" id="1.10.1200.10">
    <property type="entry name" value="ACP-like"/>
    <property type="match status" value="2"/>
</dbReference>
<accession>A0A081XH96</accession>
<dbReference type="NCBIfam" id="TIGR01733">
    <property type="entry name" value="AA-adenyl-dom"/>
    <property type="match status" value="2"/>
</dbReference>
<feature type="region of interest" description="Disordered" evidence="6">
    <location>
        <begin position="1742"/>
        <end position="1762"/>
    </location>
</feature>
<dbReference type="RefSeq" id="WP_051858772.1">
    <property type="nucleotide sequence ID" value="NZ_JFCB01000062.1"/>
</dbReference>
<dbReference type="InterPro" id="IPR036736">
    <property type="entry name" value="ACP-like_sf"/>
</dbReference>
<dbReference type="Pfam" id="PF00501">
    <property type="entry name" value="AMP-binding"/>
    <property type="match status" value="2"/>
</dbReference>
<dbReference type="PROSITE" id="PS50075">
    <property type="entry name" value="CARRIER"/>
    <property type="match status" value="2"/>
</dbReference>
<dbReference type="EMBL" id="JFCB01000062">
    <property type="protein sequence ID" value="KES02919.1"/>
    <property type="molecule type" value="Genomic_DNA"/>
</dbReference>
<dbReference type="InterPro" id="IPR009081">
    <property type="entry name" value="PP-bd_ACP"/>
</dbReference>
<dbReference type="InterPro" id="IPR045851">
    <property type="entry name" value="AMP-bd_C_sf"/>
</dbReference>
<comment type="cofactor">
    <cofactor evidence="1">
        <name>pantetheine 4'-phosphate</name>
        <dbReference type="ChEBI" id="CHEBI:47942"/>
    </cofactor>
</comment>
<dbReference type="InterPro" id="IPR000873">
    <property type="entry name" value="AMP-dep_synth/lig_dom"/>
</dbReference>
<dbReference type="SUPFAM" id="SSF56801">
    <property type="entry name" value="Acetyl-CoA synthetase-like"/>
    <property type="match status" value="2"/>
</dbReference>
<dbReference type="FunFam" id="3.40.50.12780:FF:000012">
    <property type="entry name" value="Non-ribosomal peptide synthetase"/>
    <property type="match status" value="2"/>
</dbReference>
<protein>
    <recommendedName>
        <fullName evidence="7">Carrier domain-containing protein</fullName>
    </recommendedName>
</protein>
<dbReference type="OrthoDB" id="2472181at2"/>
<dbReference type="GO" id="GO:0016874">
    <property type="term" value="F:ligase activity"/>
    <property type="evidence" value="ECO:0007669"/>
    <property type="project" value="UniProtKB-KW"/>
</dbReference>
<dbReference type="InterPro" id="IPR036291">
    <property type="entry name" value="NAD(P)-bd_dom_sf"/>
</dbReference>
<organism evidence="8 9">
    <name type="scientific">Streptomyces toyocaensis</name>
    <dbReference type="NCBI Taxonomy" id="55952"/>
    <lineage>
        <taxon>Bacteria</taxon>
        <taxon>Bacillati</taxon>
        <taxon>Actinomycetota</taxon>
        <taxon>Actinomycetes</taxon>
        <taxon>Kitasatosporales</taxon>
        <taxon>Streptomycetaceae</taxon>
        <taxon>Streptomyces</taxon>
    </lineage>
</organism>
<dbReference type="PANTHER" id="PTHR45527">
    <property type="entry name" value="NONRIBOSOMAL PEPTIDE SYNTHETASE"/>
    <property type="match status" value="1"/>
</dbReference>
<dbReference type="Gene3D" id="3.40.50.980">
    <property type="match status" value="2"/>
</dbReference>
<dbReference type="eggNOG" id="COG1020">
    <property type="taxonomic scope" value="Bacteria"/>
</dbReference>
<dbReference type="Gene3D" id="3.30.300.30">
    <property type="match status" value="2"/>
</dbReference>
<evidence type="ECO:0000313" key="9">
    <source>
        <dbReference type="Proteomes" id="UP000028341"/>
    </source>
</evidence>
<dbReference type="InterPro" id="IPR023213">
    <property type="entry name" value="CAT-like_dom_sf"/>
</dbReference>
<dbReference type="Pfam" id="PF00550">
    <property type="entry name" value="PP-binding"/>
    <property type="match status" value="2"/>
</dbReference>
<comment type="similarity">
    <text evidence="2">Belongs to the ATP-dependent AMP-binding enzyme family.</text>
</comment>
<dbReference type="Gene3D" id="3.30.559.30">
    <property type="entry name" value="Nonribosomal peptide synthetase, condensation domain"/>
    <property type="match status" value="2"/>
</dbReference>
<dbReference type="GO" id="GO:0008610">
    <property type="term" value="P:lipid biosynthetic process"/>
    <property type="evidence" value="ECO:0007669"/>
    <property type="project" value="UniProtKB-ARBA"/>
</dbReference>
<dbReference type="CDD" id="cd05235">
    <property type="entry name" value="SDR_e1"/>
    <property type="match status" value="1"/>
</dbReference>
<dbReference type="InterPro" id="IPR013120">
    <property type="entry name" value="FAR_NAD-bd"/>
</dbReference>
<dbReference type="InterPro" id="IPR010071">
    <property type="entry name" value="AA_adenyl_dom"/>
</dbReference>
<evidence type="ECO:0000256" key="4">
    <source>
        <dbReference type="ARBA" id="ARBA00022553"/>
    </source>
</evidence>
<dbReference type="Gene3D" id="3.40.50.12780">
    <property type="entry name" value="N-terminal domain of ligase-like"/>
    <property type="match status" value="1"/>
</dbReference>
<dbReference type="SUPFAM" id="SSF51735">
    <property type="entry name" value="NAD(P)-binding Rossmann-fold domains"/>
    <property type="match status" value="1"/>
</dbReference>
<dbReference type="GO" id="GO:0005737">
    <property type="term" value="C:cytoplasm"/>
    <property type="evidence" value="ECO:0007669"/>
    <property type="project" value="TreeGrafter"/>
</dbReference>
<dbReference type="InterPro" id="IPR020845">
    <property type="entry name" value="AMP-binding_CS"/>
</dbReference>
<dbReference type="InterPro" id="IPR001242">
    <property type="entry name" value="Condensation_dom"/>
</dbReference>
<proteinExistence type="inferred from homology"/>
<dbReference type="Proteomes" id="UP000028341">
    <property type="component" value="Unassembled WGS sequence"/>
</dbReference>
<comment type="caution">
    <text evidence="8">The sequence shown here is derived from an EMBL/GenBank/DDBJ whole genome shotgun (WGS) entry which is preliminary data.</text>
</comment>
<reference evidence="8 9" key="1">
    <citation type="submission" date="2014-02" db="EMBL/GenBank/DDBJ databases">
        <title>The genome announcement of Streptomyces toyocaensis NRRL15009.</title>
        <authorList>
            <person name="Hong H.-J."/>
            <person name="Kwun M.J."/>
        </authorList>
    </citation>
    <scope>NUCLEOTIDE SEQUENCE [LARGE SCALE GENOMIC DNA]</scope>
    <source>
        <strain evidence="8 9">NRRL 15009</strain>
    </source>
</reference>
<dbReference type="GO" id="GO:0072330">
    <property type="term" value="P:monocarboxylic acid biosynthetic process"/>
    <property type="evidence" value="ECO:0007669"/>
    <property type="project" value="UniProtKB-ARBA"/>
</dbReference>
<dbReference type="CDD" id="cd19531">
    <property type="entry name" value="LCL_NRPS-like"/>
    <property type="match status" value="1"/>
</dbReference>
<dbReference type="PROSITE" id="PS00012">
    <property type="entry name" value="PHOSPHOPANTETHEINE"/>
    <property type="match status" value="1"/>
</dbReference>
<keyword evidence="9" id="KW-1185">Reference proteome</keyword>
<evidence type="ECO:0000259" key="7">
    <source>
        <dbReference type="PROSITE" id="PS50075"/>
    </source>
</evidence>
<dbReference type="NCBIfam" id="TIGR01746">
    <property type="entry name" value="Thioester-redct"/>
    <property type="match status" value="1"/>
</dbReference>
<dbReference type="InterPro" id="IPR006162">
    <property type="entry name" value="Ppantetheine_attach_site"/>
</dbReference>
<dbReference type="FunFam" id="3.40.50.980:FF:000001">
    <property type="entry name" value="Non-ribosomal peptide synthetase"/>
    <property type="match status" value="2"/>
</dbReference>
<keyword evidence="4" id="KW-0597">Phosphoprotein</keyword>
<dbReference type="InterPro" id="IPR025110">
    <property type="entry name" value="AMP-bd_C"/>
</dbReference>
<dbReference type="Gene3D" id="2.30.38.10">
    <property type="entry name" value="Luciferase, Domain 3"/>
    <property type="match status" value="1"/>
</dbReference>
<dbReference type="SUPFAM" id="SSF47336">
    <property type="entry name" value="ACP-like"/>
    <property type="match status" value="2"/>
</dbReference>
<name>A0A081XH96_STRTO</name>
<dbReference type="SMART" id="SM00823">
    <property type="entry name" value="PKS_PP"/>
    <property type="match status" value="2"/>
</dbReference>
<feature type="non-terminal residue" evidence="8">
    <location>
        <position position="1"/>
    </location>
</feature>
<dbReference type="Gene3D" id="3.40.50.720">
    <property type="entry name" value="NAD(P)-binding Rossmann-like Domain"/>
    <property type="match status" value="1"/>
</dbReference>